<comment type="caution">
    <text evidence="4">The sequence shown here is derived from an EMBL/GenBank/DDBJ whole genome shotgun (WGS) entry which is preliminary data.</text>
</comment>
<evidence type="ECO:0000256" key="3">
    <source>
        <dbReference type="SAM" id="MobiDB-lite"/>
    </source>
</evidence>
<proteinExistence type="predicted"/>
<protein>
    <submittedName>
        <fullName evidence="4">Spag6 protein</fullName>
    </submittedName>
</protein>
<organism evidence="4 5">
    <name type="scientific">Symbiodinium natans</name>
    <dbReference type="NCBI Taxonomy" id="878477"/>
    <lineage>
        <taxon>Eukaryota</taxon>
        <taxon>Sar</taxon>
        <taxon>Alveolata</taxon>
        <taxon>Dinophyceae</taxon>
        <taxon>Suessiales</taxon>
        <taxon>Symbiodiniaceae</taxon>
        <taxon>Symbiodinium</taxon>
    </lineage>
</organism>
<dbReference type="InterPro" id="IPR000225">
    <property type="entry name" value="Armadillo"/>
</dbReference>
<accession>A0A812KL00</accession>
<dbReference type="InterPro" id="IPR016024">
    <property type="entry name" value="ARM-type_fold"/>
</dbReference>
<dbReference type="SMART" id="SM01411">
    <property type="entry name" value="Ephrin_rec_like"/>
    <property type="match status" value="2"/>
</dbReference>
<dbReference type="Gene3D" id="1.25.10.10">
    <property type="entry name" value="Leucine-rich Repeat Variant"/>
    <property type="match status" value="1"/>
</dbReference>
<keyword evidence="5" id="KW-1185">Reference proteome</keyword>
<keyword evidence="2" id="KW-0175">Coiled coil</keyword>
<dbReference type="GO" id="GO:0003341">
    <property type="term" value="P:cilium movement"/>
    <property type="evidence" value="ECO:0007669"/>
    <property type="project" value="TreeGrafter"/>
</dbReference>
<evidence type="ECO:0000313" key="4">
    <source>
        <dbReference type="EMBL" id="CAE7226067.1"/>
    </source>
</evidence>
<dbReference type="PANTHER" id="PTHR23314">
    <property type="entry name" value="SPERM-ASSOCIATED ANTIGEN 6 ARMADILLO REPEAT-CONTAINING"/>
    <property type="match status" value="1"/>
</dbReference>
<dbReference type="InterPro" id="IPR009091">
    <property type="entry name" value="RCC1/BLIP-II"/>
</dbReference>
<evidence type="ECO:0000256" key="2">
    <source>
        <dbReference type="SAM" id="Coils"/>
    </source>
</evidence>
<evidence type="ECO:0000256" key="1">
    <source>
        <dbReference type="PROSITE-ProRule" id="PRU00235"/>
    </source>
</evidence>
<dbReference type="SMART" id="SM00185">
    <property type="entry name" value="ARM"/>
    <property type="match status" value="1"/>
</dbReference>
<dbReference type="SUPFAM" id="SSF48371">
    <property type="entry name" value="ARM repeat"/>
    <property type="match status" value="1"/>
</dbReference>
<dbReference type="PANTHER" id="PTHR23314:SF0">
    <property type="entry name" value="SPERM-ASSOCIATED ANTIGEN 6"/>
    <property type="match status" value="1"/>
</dbReference>
<dbReference type="InterPro" id="IPR011989">
    <property type="entry name" value="ARM-like"/>
</dbReference>
<dbReference type="AlphaFoldDB" id="A0A812KL00"/>
<dbReference type="InterPro" id="IPR000408">
    <property type="entry name" value="Reg_chr_condens"/>
</dbReference>
<gene>
    <name evidence="4" type="primary">Spag6</name>
    <name evidence="4" type="ORF">SNAT2548_LOCUS8769</name>
</gene>
<dbReference type="EMBL" id="CAJNDS010000659">
    <property type="protein sequence ID" value="CAE7226067.1"/>
    <property type="molecule type" value="Genomic_DNA"/>
</dbReference>
<dbReference type="Proteomes" id="UP000604046">
    <property type="component" value="Unassembled WGS sequence"/>
</dbReference>
<dbReference type="GO" id="GO:0015630">
    <property type="term" value="C:microtubule cytoskeleton"/>
    <property type="evidence" value="ECO:0007669"/>
    <property type="project" value="TreeGrafter"/>
</dbReference>
<dbReference type="GO" id="GO:0008017">
    <property type="term" value="F:microtubule binding"/>
    <property type="evidence" value="ECO:0007669"/>
    <property type="project" value="TreeGrafter"/>
</dbReference>
<reference evidence="4" key="1">
    <citation type="submission" date="2021-02" db="EMBL/GenBank/DDBJ databases">
        <authorList>
            <person name="Dougan E. K."/>
            <person name="Rhodes N."/>
            <person name="Thang M."/>
            <person name="Chan C."/>
        </authorList>
    </citation>
    <scope>NUCLEOTIDE SEQUENCE</scope>
</reference>
<feature type="region of interest" description="Disordered" evidence="3">
    <location>
        <begin position="471"/>
        <end position="496"/>
    </location>
</feature>
<dbReference type="Gene3D" id="2.130.10.30">
    <property type="entry name" value="Regulator of chromosome condensation 1/beta-lactamase-inhibitor protein II"/>
    <property type="match status" value="1"/>
</dbReference>
<dbReference type="PROSITE" id="PS00626">
    <property type="entry name" value="RCC1_2"/>
    <property type="match status" value="1"/>
</dbReference>
<evidence type="ECO:0000313" key="5">
    <source>
        <dbReference type="Proteomes" id="UP000604046"/>
    </source>
</evidence>
<dbReference type="Pfam" id="PF00415">
    <property type="entry name" value="RCC1"/>
    <property type="match status" value="1"/>
</dbReference>
<dbReference type="PRINTS" id="PR00633">
    <property type="entry name" value="RCCNDNSATION"/>
</dbReference>
<feature type="coiled-coil region" evidence="2">
    <location>
        <begin position="499"/>
        <end position="570"/>
    </location>
</feature>
<name>A0A812KL00_9DINO</name>
<dbReference type="PROSITE" id="PS50012">
    <property type="entry name" value="RCC1_3"/>
    <property type="match status" value="1"/>
</dbReference>
<sequence length="611" mass="64385">MSRAVLQVFEEYQKARVTFVQTVADLATRPQNIDALQNAGVMALLRPLLLDNVASIQQSAALALGRLANYSDELAESVVTHEILPQLVYSLAQQNRFYKKAGWASPVQMLFGAEGALSGLVVSAQAMALFGLLGMLALRLSPAGAVDAQPCAKGNFCPEQTRHPILCPAGHYCPEGSARPLPCPAAHFCKGQDVSATVQGTWDPVPLAAGWQHTLVVSARGGGWAAGLNDHGQLGNGSTSAQHDIFAHADIHGQRVVAVAARFCHKAVITDSGELWTLGCNGHGQLGVGDTRDRHAPVQVSGNGRRFVSVTAGYRHTAAVTDSGDLWTFGRNAGGQLGVGETADWHLPAVKAARAAVPVEKIGEVHVPLCRSPAGDVTSELAEVFLAATWGSNATVPLRCGALQRQLAAFLAEQSCGLQVGAWEASPCPAGSFCPGPCKEVQCPPGFFCTEGSEAPEPCAAGMWCRAGSTGVAPGSTSKEPRGMQEPDSGSTQTEADKLERVTKKLQDIEALLEKLQSQNAKLEQQLQQVALQGEVTKKLQGLEASFEALQSQNAKLGQQEQQLQQSAAEVGTAVSGTWPGDALLSTTAVSVLCGALWLLWERGCESEVVR</sequence>
<dbReference type="OrthoDB" id="10256179at2759"/>
<dbReference type="SUPFAM" id="SSF50985">
    <property type="entry name" value="RCC1/BLIP-II"/>
    <property type="match status" value="1"/>
</dbReference>
<feature type="repeat" description="RCC1" evidence="1">
    <location>
        <begin position="273"/>
        <end position="323"/>
    </location>
</feature>